<dbReference type="SUPFAM" id="SSF51338">
    <property type="entry name" value="Composite domain of metallo-dependent hydrolases"/>
    <property type="match status" value="1"/>
</dbReference>
<dbReference type="Gene3D" id="3.40.50.10910">
    <property type="entry name" value="Amidohydrolase"/>
    <property type="match status" value="1"/>
</dbReference>
<dbReference type="PROSITE" id="PS51257">
    <property type="entry name" value="PROKAR_LIPOPROTEIN"/>
    <property type="match status" value="1"/>
</dbReference>
<dbReference type="AlphaFoldDB" id="A0A137RHL3"/>
<reference evidence="2 3" key="2">
    <citation type="journal article" date="2016" name="Int. J. Syst. Evol. Microbiol.">
        <title>Vitellibacter aquimaris sp. nov., a marine bacterium isolated from seawater.</title>
        <authorList>
            <person name="Thevarajoo S."/>
            <person name="Selvaratnam C."/>
            <person name="Goh K.M."/>
            <person name="Hong K.W."/>
            <person name="Chan X.Y."/>
            <person name="Chan K.G."/>
            <person name="Chong C.S."/>
        </authorList>
    </citation>
    <scope>NUCLEOTIDE SEQUENCE [LARGE SCALE GENOMIC DNA]</scope>
    <source>
        <strain evidence="2 3">D-24</strain>
    </source>
</reference>
<dbReference type="GO" id="GO:0016810">
    <property type="term" value="F:hydrolase activity, acting on carbon-nitrogen (but not peptide) bonds"/>
    <property type="evidence" value="ECO:0007669"/>
    <property type="project" value="InterPro"/>
</dbReference>
<reference evidence="3" key="1">
    <citation type="submission" date="2014-10" db="EMBL/GenBank/DDBJ databases">
        <title>Genome sequencing of Vitellibacter sp. D-24.</title>
        <authorList>
            <person name="Thevarajoo S."/>
            <person name="Selvaratnam C."/>
            <person name="Goh K.M."/>
            <person name="Chong C.S."/>
        </authorList>
    </citation>
    <scope>NUCLEOTIDE SEQUENCE [LARGE SCALE GENOMIC DNA]</scope>
    <source>
        <strain evidence="3">D-24</strain>
    </source>
</reference>
<protein>
    <submittedName>
        <fullName evidence="2">Amidohydrolase</fullName>
    </submittedName>
</protein>
<dbReference type="Gene3D" id="2.30.40.10">
    <property type="entry name" value="Urease, subunit C, domain 1"/>
    <property type="match status" value="1"/>
</dbReference>
<dbReference type="InterPro" id="IPR051781">
    <property type="entry name" value="Metallo-dep_Hydrolase"/>
</dbReference>
<dbReference type="Gene3D" id="1.20.58.520">
    <property type="entry name" value="Amidohydrolase"/>
    <property type="match status" value="1"/>
</dbReference>
<dbReference type="Proteomes" id="UP000070138">
    <property type="component" value="Unassembled WGS sequence"/>
</dbReference>
<dbReference type="PATRIC" id="fig|1548749.3.peg.1655"/>
<evidence type="ECO:0000313" key="2">
    <source>
        <dbReference type="EMBL" id="KXN98984.1"/>
    </source>
</evidence>
<dbReference type="InterPro" id="IPR006680">
    <property type="entry name" value="Amidohydro-rel"/>
</dbReference>
<comment type="caution">
    <text evidence="2">The sequence shown here is derived from an EMBL/GenBank/DDBJ whole genome shotgun (WGS) entry which is preliminary data.</text>
</comment>
<evidence type="ECO:0000313" key="3">
    <source>
        <dbReference type="Proteomes" id="UP000070138"/>
    </source>
</evidence>
<organism evidence="2 3">
    <name type="scientific">Aequorivita aquimaris</name>
    <dbReference type="NCBI Taxonomy" id="1548749"/>
    <lineage>
        <taxon>Bacteria</taxon>
        <taxon>Pseudomonadati</taxon>
        <taxon>Bacteroidota</taxon>
        <taxon>Flavobacteriia</taxon>
        <taxon>Flavobacteriales</taxon>
        <taxon>Flavobacteriaceae</taxon>
        <taxon>Aequorivita</taxon>
    </lineage>
</organism>
<proteinExistence type="predicted"/>
<gene>
    <name evidence="2" type="ORF">LS48_07835</name>
</gene>
<dbReference type="PANTHER" id="PTHR43135">
    <property type="entry name" value="ALPHA-D-RIBOSE 1-METHYLPHOSPHONATE 5-TRIPHOSPHATE DIPHOSPHATASE"/>
    <property type="match status" value="1"/>
</dbReference>
<dbReference type="RefSeq" id="WP_062621707.1">
    <property type="nucleotide sequence ID" value="NZ_JRWG01000004.1"/>
</dbReference>
<feature type="domain" description="Amidohydrolase-related" evidence="1">
    <location>
        <begin position="337"/>
        <end position="668"/>
    </location>
</feature>
<dbReference type="STRING" id="1548749.LS48_07835"/>
<dbReference type="EMBL" id="JRWG01000004">
    <property type="protein sequence ID" value="KXN98984.1"/>
    <property type="molecule type" value="Genomic_DNA"/>
</dbReference>
<keyword evidence="2" id="KW-0378">Hydrolase</keyword>
<accession>A0A137RHL3</accession>
<dbReference type="Gene3D" id="3.30.110.90">
    <property type="entry name" value="Amidohydrolase"/>
    <property type="match status" value="1"/>
</dbReference>
<evidence type="ECO:0000259" key="1">
    <source>
        <dbReference type="Pfam" id="PF01979"/>
    </source>
</evidence>
<dbReference type="PANTHER" id="PTHR43135:SF3">
    <property type="entry name" value="ALPHA-D-RIBOSE 1-METHYLPHOSPHONATE 5-TRIPHOSPHATE DIPHOSPHATASE"/>
    <property type="match status" value="1"/>
</dbReference>
<dbReference type="SUPFAM" id="SSF51556">
    <property type="entry name" value="Metallo-dependent hydrolases"/>
    <property type="match status" value="1"/>
</dbReference>
<name>A0A137RHL3_9FLAO</name>
<dbReference type="InterPro" id="IPR011059">
    <property type="entry name" value="Metal-dep_hydrolase_composite"/>
</dbReference>
<dbReference type="Pfam" id="PF01979">
    <property type="entry name" value="Amidohydro_1"/>
    <property type="match status" value="1"/>
</dbReference>
<dbReference type="InterPro" id="IPR032466">
    <property type="entry name" value="Metal_Hydrolase"/>
</dbReference>
<sequence length="694" mass="76467">MLFVKELSKLQKINYYYLLAVMLLLATQACKQKAEKTSQQTDLPAEESFSVIIGGTNVGHLNVIRLGDTVFTDYDYKNNGRGPTLKETVVLDTDGFPVQWDIEGNTTFGNAVKEQFKLDGQNATWTDATGDNSATVTEPSFYVNQSGSPYSMLIAARLLLKAKNQSLSALPAGQLKLTELETIDSNSDAGPLKLKTYALSGIGLNPRYFILDGKDQFFAMISPKFIIIRSGYENEERRMRLLAEKYSAQRFEDLQKRFAHRYDKNIRIRNVKIFDPKTLSLTDLSSVLISGDKIQSIDAADATAGENEVEIDGAGGTLVAGLYDMHGHMGENAALLNVVAGVTSVRDMGNNNEVLNSLMQKIKSGVLAGPNITRLGFIEGKSPFSSNNGILVESEAEALATVQTYSDMGFYGIKLYNSMTGAWAPAIVKKAHELKMPVTGHVPAFSNANDMLMAGFDEMTHINQIMLGWVLEPGEDTRSLLRLTALQRLPGLDLNSAPVQKTLDLMVKNKVAMDPTLAIHELLLLSRNGETQIGTLDYIENMPASEQRDAKEAMVSIANEAEDKAYRGAYDKIVKTLKLMKERGILILPGTDLGGAFTLHRELELYQQLGYTPAELLKLGSYDMAQYLGQKDRGAIEPGMLADFFLIPNDPTKDLKAIKKIAMVSKGGVIYFPSEIYPEFGIKPFVEKPEVKKN</sequence>
<keyword evidence="3" id="KW-1185">Reference proteome</keyword>
<dbReference type="OrthoDB" id="9797498at2"/>